<dbReference type="Proteomes" id="UP000829362">
    <property type="component" value="Segment"/>
</dbReference>
<protein>
    <submittedName>
        <fullName evidence="1">Uncharacterized protein</fullName>
    </submittedName>
</protein>
<gene>
    <name evidence="1" type="ORF">SSZBM1_179</name>
</gene>
<dbReference type="EMBL" id="OL473597">
    <property type="protein sequence ID" value="UNH61296.1"/>
    <property type="molecule type" value="Genomic_DNA"/>
</dbReference>
<organism evidence="1 2">
    <name type="scientific">Synechococcus phage S-SZBM1</name>
    <dbReference type="NCBI Taxonomy" id="2926475"/>
    <lineage>
        <taxon>Viruses</taxon>
        <taxon>Duplodnaviria</taxon>
        <taxon>Heunggongvirae</taxon>
        <taxon>Uroviricota</taxon>
        <taxon>Caudoviricetes</taxon>
        <taxon>Pantevenvirales</taxon>
        <taxon>Kyanoviridae</taxon>
        <taxon>Shenzhenivirus</taxon>
        <taxon>Shenzhenivirus sszbm1</taxon>
    </lineage>
</organism>
<reference evidence="1" key="1">
    <citation type="submission" date="2021-11" db="EMBL/GenBank/DDBJ databases">
        <authorList>
            <person name="Rong C."/>
            <person name="Yang Y."/>
            <person name="Li S."/>
            <person name="Zhou K."/>
            <person name="Xu Y."/>
            <person name="Zhang R."/>
            <person name="Zhang Y."/>
        </authorList>
    </citation>
    <scope>NUCLEOTIDE SEQUENCE</scope>
</reference>
<evidence type="ECO:0000313" key="1">
    <source>
        <dbReference type="EMBL" id="UNH61296.1"/>
    </source>
</evidence>
<accession>A0AC61TT11</accession>
<proteinExistence type="predicted"/>
<sequence>MPSQSSLDIVNSLFAGQKDIGDYVDAQMKSLALDRIEDLKKEVGSKIFASDEEEEVDEEDVEPQTEEQPEDTTDETDHGND</sequence>
<keyword evidence="2" id="KW-1185">Reference proteome</keyword>
<evidence type="ECO:0000313" key="2">
    <source>
        <dbReference type="Proteomes" id="UP000829362"/>
    </source>
</evidence>
<name>A0AC61TT11_9CAUD</name>